<dbReference type="AlphaFoldDB" id="A0A345PGX7"/>
<gene>
    <name evidence="2" type="ORF">CUC15_10085</name>
</gene>
<dbReference type="Proteomes" id="UP000253908">
    <property type="component" value="Chromosome"/>
</dbReference>
<reference evidence="3" key="1">
    <citation type="submission" date="2017-11" db="EMBL/GenBank/DDBJ databases">
        <authorList>
            <person name="Zhu W."/>
        </authorList>
    </citation>
    <scope>NUCLEOTIDE SEQUENCE [LARGE SCALE GENOMIC DNA]</scope>
    <source>
        <strain evidence="3">160</strain>
    </source>
</reference>
<keyword evidence="1" id="KW-0812">Transmembrane</keyword>
<organism evidence="2 3">
    <name type="scientific">Oceanobacillus zhaokaii</name>
    <dbReference type="NCBI Taxonomy" id="2052660"/>
    <lineage>
        <taxon>Bacteria</taxon>
        <taxon>Bacillati</taxon>
        <taxon>Bacillota</taxon>
        <taxon>Bacilli</taxon>
        <taxon>Bacillales</taxon>
        <taxon>Bacillaceae</taxon>
        <taxon>Oceanobacillus</taxon>
    </lineage>
</organism>
<keyword evidence="1" id="KW-1133">Transmembrane helix</keyword>
<dbReference type="RefSeq" id="WP_114916545.1">
    <property type="nucleotide sequence ID" value="NZ_CP024848.1"/>
</dbReference>
<dbReference type="KEGG" id="ocn:CUC15_10085"/>
<dbReference type="OrthoDB" id="2888120at2"/>
<keyword evidence="3" id="KW-1185">Reference proteome</keyword>
<evidence type="ECO:0000256" key="1">
    <source>
        <dbReference type="SAM" id="Phobius"/>
    </source>
</evidence>
<evidence type="ECO:0000313" key="2">
    <source>
        <dbReference type="EMBL" id="AXI09257.1"/>
    </source>
</evidence>
<name>A0A345PGX7_9BACI</name>
<feature type="transmembrane region" description="Helical" evidence="1">
    <location>
        <begin position="46"/>
        <end position="70"/>
    </location>
</feature>
<protein>
    <submittedName>
        <fullName evidence="2">Uncharacterized protein</fullName>
    </submittedName>
</protein>
<proteinExistence type="predicted"/>
<keyword evidence="1" id="KW-0472">Membrane</keyword>
<accession>A0A345PGX7</accession>
<sequence>MKKKLFWFPLLASLLSIGILYTIGNIFEISFLSWNFYKENPSEGVIFETGGSVIPVIIGLILGFITELILKSKHKRNSHLV</sequence>
<evidence type="ECO:0000313" key="3">
    <source>
        <dbReference type="Proteomes" id="UP000253908"/>
    </source>
</evidence>
<dbReference type="EMBL" id="CP024848">
    <property type="protein sequence ID" value="AXI09257.1"/>
    <property type="molecule type" value="Genomic_DNA"/>
</dbReference>